<proteinExistence type="inferred from homology"/>
<dbReference type="PANTHER" id="PTHR22984">
    <property type="entry name" value="SERINE/THREONINE-PROTEIN KINASE PIM"/>
    <property type="match status" value="1"/>
</dbReference>
<dbReference type="Ensembl" id="ENSECRT00000027614.1">
    <property type="protein sequence ID" value="ENSECRP00000027044.1"/>
    <property type="gene ID" value="ENSECRG00000017347.1"/>
</dbReference>
<dbReference type="GO" id="GO:0005524">
    <property type="term" value="F:ATP binding"/>
    <property type="evidence" value="ECO:0007669"/>
    <property type="project" value="UniProtKB-KW"/>
</dbReference>
<dbReference type="PANTHER" id="PTHR22984:SF11">
    <property type="entry name" value="AURORA KINASE-RELATED"/>
    <property type="match status" value="1"/>
</dbReference>
<keyword evidence="3" id="KW-0723">Serine/threonine-protein kinase</keyword>
<dbReference type="GO" id="GO:0043066">
    <property type="term" value="P:negative regulation of apoptotic process"/>
    <property type="evidence" value="ECO:0007669"/>
    <property type="project" value="TreeGrafter"/>
</dbReference>
<comment type="catalytic activity">
    <reaction evidence="9">
        <text>L-seryl-[protein] + ATP = O-phospho-L-seryl-[protein] + ADP + H(+)</text>
        <dbReference type="Rhea" id="RHEA:17989"/>
        <dbReference type="Rhea" id="RHEA-COMP:9863"/>
        <dbReference type="Rhea" id="RHEA-COMP:11604"/>
        <dbReference type="ChEBI" id="CHEBI:15378"/>
        <dbReference type="ChEBI" id="CHEBI:29999"/>
        <dbReference type="ChEBI" id="CHEBI:30616"/>
        <dbReference type="ChEBI" id="CHEBI:83421"/>
        <dbReference type="ChEBI" id="CHEBI:456216"/>
        <dbReference type="EC" id="2.7.11.1"/>
    </reaction>
</comment>
<name>A0A8C4T8C5_ERPCA</name>
<evidence type="ECO:0000256" key="6">
    <source>
        <dbReference type="ARBA" id="ARBA00022777"/>
    </source>
</evidence>
<keyword evidence="4" id="KW-0808">Transferase</keyword>
<evidence type="ECO:0000256" key="8">
    <source>
        <dbReference type="ARBA" id="ARBA00047899"/>
    </source>
</evidence>
<keyword evidence="6" id="KW-0418">Kinase</keyword>
<evidence type="ECO:0000256" key="1">
    <source>
        <dbReference type="ARBA" id="ARBA00005505"/>
    </source>
</evidence>
<keyword evidence="7" id="KW-0067">ATP-binding</keyword>
<dbReference type="Proteomes" id="UP000694620">
    <property type="component" value="Chromosome 12"/>
</dbReference>
<dbReference type="Pfam" id="PF00069">
    <property type="entry name" value="Pkinase"/>
    <property type="match status" value="1"/>
</dbReference>
<dbReference type="EC" id="2.7.11.1" evidence="2"/>
<keyword evidence="12" id="KW-1185">Reference proteome</keyword>
<dbReference type="Gene3D" id="1.10.510.10">
    <property type="entry name" value="Transferase(Phosphotransferase) domain 1"/>
    <property type="match status" value="1"/>
</dbReference>
<evidence type="ECO:0000313" key="12">
    <source>
        <dbReference type="Proteomes" id="UP000694620"/>
    </source>
</evidence>
<evidence type="ECO:0000256" key="3">
    <source>
        <dbReference type="ARBA" id="ARBA00022527"/>
    </source>
</evidence>
<keyword evidence="5" id="KW-0547">Nucleotide-binding</keyword>
<dbReference type="GeneTree" id="ENSGT00950000182996"/>
<sequence length="269" mass="30987">HPTTVGTSRTNPHNGTKGFMTESTQTWHTLLYVVSLCFLLQPGEQQLIPIEIALMKMVCKAPVSPGIIQLIDWSVSHSEVVLILEHPEPCLNLLDFLSKRKKFLGERLARRIFLQVVEALQHCQARGVFHRDVKVDNVLIQSFTHQIKLIDFGCGALLQEDEYTSYRGTRKYAPPEWFTKRRYLAEPATVWSLGILLYMLLYGSIPFEKKEETIKGKVKFHRKVSRECWNLIRRCLSLHPADRPSLTDILGHSWETTRVLLHTIKCLSL</sequence>
<dbReference type="InterPro" id="IPR051138">
    <property type="entry name" value="PIM_Ser/Thr_kinase"/>
</dbReference>
<dbReference type="InterPro" id="IPR000719">
    <property type="entry name" value="Prot_kinase_dom"/>
</dbReference>
<dbReference type="GO" id="GO:0004674">
    <property type="term" value="F:protein serine/threonine kinase activity"/>
    <property type="evidence" value="ECO:0007669"/>
    <property type="project" value="UniProtKB-KW"/>
</dbReference>
<dbReference type="Gene3D" id="3.30.200.20">
    <property type="entry name" value="Phosphorylase Kinase, domain 1"/>
    <property type="match status" value="1"/>
</dbReference>
<reference evidence="11" key="1">
    <citation type="submission" date="2021-06" db="EMBL/GenBank/DDBJ databases">
        <authorList>
            <consortium name="Wellcome Sanger Institute Data Sharing"/>
        </authorList>
    </citation>
    <scope>NUCLEOTIDE SEQUENCE [LARGE SCALE GENOMIC DNA]</scope>
</reference>
<dbReference type="InterPro" id="IPR011009">
    <property type="entry name" value="Kinase-like_dom_sf"/>
</dbReference>
<dbReference type="PROSITE" id="PS50011">
    <property type="entry name" value="PROTEIN_KINASE_DOM"/>
    <property type="match status" value="1"/>
</dbReference>
<protein>
    <recommendedName>
        <fullName evidence="2">non-specific serine/threonine protein kinase</fullName>
        <ecNumber evidence="2">2.7.11.1</ecNumber>
    </recommendedName>
</protein>
<reference evidence="11" key="2">
    <citation type="submission" date="2025-08" db="UniProtKB">
        <authorList>
            <consortium name="Ensembl"/>
        </authorList>
    </citation>
    <scope>IDENTIFICATION</scope>
</reference>
<comment type="similarity">
    <text evidence="1">Belongs to the protein kinase superfamily. CAMK Ser/Thr protein kinase family. PIM subfamily.</text>
</comment>
<dbReference type="PROSITE" id="PS00108">
    <property type="entry name" value="PROTEIN_KINASE_ST"/>
    <property type="match status" value="1"/>
</dbReference>
<evidence type="ECO:0000256" key="2">
    <source>
        <dbReference type="ARBA" id="ARBA00012513"/>
    </source>
</evidence>
<dbReference type="GO" id="GO:0005737">
    <property type="term" value="C:cytoplasm"/>
    <property type="evidence" value="ECO:0007669"/>
    <property type="project" value="TreeGrafter"/>
</dbReference>
<dbReference type="SMART" id="SM00220">
    <property type="entry name" value="S_TKc"/>
    <property type="match status" value="1"/>
</dbReference>
<comment type="catalytic activity">
    <reaction evidence="8">
        <text>L-threonyl-[protein] + ATP = O-phospho-L-threonyl-[protein] + ADP + H(+)</text>
        <dbReference type="Rhea" id="RHEA:46608"/>
        <dbReference type="Rhea" id="RHEA-COMP:11060"/>
        <dbReference type="Rhea" id="RHEA-COMP:11605"/>
        <dbReference type="ChEBI" id="CHEBI:15378"/>
        <dbReference type="ChEBI" id="CHEBI:30013"/>
        <dbReference type="ChEBI" id="CHEBI:30616"/>
        <dbReference type="ChEBI" id="CHEBI:61977"/>
        <dbReference type="ChEBI" id="CHEBI:456216"/>
        <dbReference type="EC" id="2.7.11.1"/>
    </reaction>
</comment>
<organism evidence="11 12">
    <name type="scientific">Erpetoichthys calabaricus</name>
    <name type="common">Rope fish</name>
    <name type="synonym">Calamoichthys calabaricus</name>
    <dbReference type="NCBI Taxonomy" id="27687"/>
    <lineage>
        <taxon>Eukaryota</taxon>
        <taxon>Metazoa</taxon>
        <taxon>Chordata</taxon>
        <taxon>Craniata</taxon>
        <taxon>Vertebrata</taxon>
        <taxon>Euteleostomi</taxon>
        <taxon>Actinopterygii</taxon>
        <taxon>Polypteriformes</taxon>
        <taxon>Polypteridae</taxon>
        <taxon>Erpetoichthys</taxon>
    </lineage>
</organism>
<dbReference type="SUPFAM" id="SSF56112">
    <property type="entry name" value="Protein kinase-like (PK-like)"/>
    <property type="match status" value="1"/>
</dbReference>
<reference evidence="11" key="3">
    <citation type="submission" date="2025-09" db="UniProtKB">
        <authorList>
            <consortium name="Ensembl"/>
        </authorList>
    </citation>
    <scope>IDENTIFICATION</scope>
</reference>
<evidence type="ECO:0000259" key="10">
    <source>
        <dbReference type="PROSITE" id="PS50011"/>
    </source>
</evidence>
<dbReference type="InterPro" id="IPR008271">
    <property type="entry name" value="Ser/Thr_kinase_AS"/>
</dbReference>
<feature type="domain" description="Protein kinase" evidence="10">
    <location>
        <begin position="1"/>
        <end position="255"/>
    </location>
</feature>
<evidence type="ECO:0000256" key="7">
    <source>
        <dbReference type="ARBA" id="ARBA00022840"/>
    </source>
</evidence>
<evidence type="ECO:0000256" key="5">
    <source>
        <dbReference type="ARBA" id="ARBA00022741"/>
    </source>
</evidence>
<evidence type="ECO:0000256" key="4">
    <source>
        <dbReference type="ARBA" id="ARBA00022679"/>
    </source>
</evidence>
<evidence type="ECO:0000256" key="9">
    <source>
        <dbReference type="ARBA" id="ARBA00048679"/>
    </source>
</evidence>
<dbReference type="GO" id="GO:0007346">
    <property type="term" value="P:regulation of mitotic cell cycle"/>
    <property type="evidence" value="ECO:0007669"/>
    <property type="project" value="TreeGrafter"/>
</dbReference>
<dbReference type="AlphaFoldDB" id="A0A8C4T8C5"/>
<evidence type="ECO:0000313" key="11">
    <source>
        <dbReference type="Ensembl" id="ENSECRP00000027044.1"/>
    </source>
</evidence>
<accession>A0A8C4T8C5</accession>